<dbReference type="RefSeq" id="WP_342161403.1">
    <property type="nucleotide sequence ID" value="NZ_JBCDNA010000003.1"/>
</dbReference>
<keyword evidence="1" id="KW-0812">Transmembrane</keyword>
<feature type="transmembrane region" description="Helical" evidence="1">
    <location>
        <begin position="6"/>
        <end position="26"/>
    </location>
</feature>
<organism evidence="2 3">
    <name type="scientific">Lutimonas vermicola</name>
    <dbReference type="NCBI Taxonomy" id="414288"/>
    <lineage>
        <taxon>Bacteria</taxon>
        <taxon>Pseudomonadati</taxon>
        <taxon>Bacteroidota</taxon>
        <taxon>Flavobacteriia</taxon>
        <taxon>Flavobacteriales</taxon>
        <taxon>Flavobacteriaceae</taxon>
        <taxon>Lutimonas</taxon>
    </lineage>
</organism>
<keyword evidence="1" id="KW-0472">Membrane</keyword>
<evidence type="ECO:0000313" key="3">
    <source>
        <dbReference type="Proteomes" id="UP001474120"/>
    </source>
</evidence>
<protein>
    <submittedName>
        <fullName evidence="2">Uncharacterized protein</fullName>
    </submittedName>
</protein>
<dbReference type="Proteomes" id="UP001474120">
    <property type="component" value="Unassembled WGS sequence"/>
</dbReference>
<evidence type="ECO:0000313" key="2">
    <source>
        <dbReference type="EMBL" id="MEL4457241.1"/>
    </source>
</evidence>
<sequence>MFSRGQLIFAAIFAVSFIILMVFSYRKDVKLHKLYYKKVWIVALGIFLAIALFATITFWLH</sequence>
<keyword evidence="1" id="KW-1133">Transmembrane helix</keyword>
<evidence type="ECO:0000256" key="1">
    <source>
        <dbReference type="SAM" id="Phobius"/>
    </source>
</evidence>
<dbReference type="EMBL" id="JBCDNA010000003">
    <property type="protein sequence ID" value="MEL4457241.1"/>
    <property type="molecule type" value="Genomic_DNA"/>
</dbReference>
<accession>A0ABU9L6F8</accession>
<comment type="caution">
    <text evidence="2">The sequence shown here is derived from an EMBL/GenBank/DDBJ whole genome shotgun (WGS) entry which is preliminary data.</text>
</comment>
<feature type="transmembrane region" description="Helical" evidence="1">
    <location>
        <begin position="38"/>
        <end position="60"/>
    </location>
</feature>
<reference evidence="2 3" key="1">
    <citation type="submission" date="2024-04" db="EMBL/GenBank/DDBJ databases">
        <title>whole genome sequencing of Lutimonas vermicola strain IMCC1616.</title>
        <authorList>
            <person name="Bae S.S."/>
        </authorList>
    </citation>
    <scope>NUCLEOTIDE SEQUENCE [LARGE SCALE GENOMIC DNA]</scope>
    <source>
        <strain evidence="2 3">IMCC1616</strain>
    </source>
</reference>
<name>A0ABU9L6F8_9FLAO</name>
<proteinExistence type="predicted"/>
<keyword evidence="3" id="KW-1185">Reference proteome</keyword>
<gene>
    <name evidence="2" type="ORF">AABB81_15145</name>
</gene>